<dbReference type="Pfam" id="PF13472">
    <property type="entry name" value="Lipase_GDSL_2"/>
    <property type="match status" value="1"/>
</dbReference>
<proteinExistence type="predicted"/>
<feature type="domain" description="SGNH hydrolase-type esterase" evidence="2">
    <location>
        <begin position="15"/>
        <end position="156"/>
    </location>
</feature>
<evidence type="ECO:0000256" key="1">
    <source>
        <dbReference type="SAM" id="MobiDB-lite"/>
    </source>
</evidence>
<name>A0ABW4VCA2_9MICO</name>
<dbReference type="EMBL" id="JBHUHF010000001">
    <property type="protein sequence ID" value="MFD2027648.1"/>
    <property type="molecule type" value="Genomic_DNA"/>
</dbReference>
<dbReference type="PANTHER" id="PTHR43784:SF2">
    <property type="entry name" value="GDSL-LIKE LIPASE_ACYLHYDROLASE, PUTATIVE (AFU_ORTHOLOGUE AFUA_2G00820)-RELATED"/>
    <property type="match status" value="1"/>
</dbReference>
<evidence type="ECO:0000313" key="4">
    <source>
        <dbReference type="Proteomes" id="UP001597338"/>
    </source>
</evidence>
<gene>
    <name evidence="3" type="ORF">ACFSL2_19255</name>
</gene>
<sequence>MTSPAGHERCSGLVALGDSITVGVGDTVGPDAAHGTGWAAHLAAVLGLESFTNLATNGARSHDVAGTQLDAALALRPRLATVLVGGNDVLRSDFDARLMLADLQRCVSELCRVGADVVLVRLPVIGLFELGPRLVRRVMRRRVALINAAVDEVAAAVRSGEPSTASVPCEPGPSTGSGRVVVVDAAQAIAPAGAKAWHIDRVHPSPAGHRGLALAAAGALARPAPGHENGVVPVPTSVTDTTPFSPAEGVGGKDDAARVDALAARLPAAPDPPSAWERHVWLVKAGLPWCIRRGRDFLPGLLRAVVHDLRAERAFTPGGMVTSLADSGLDPRRRVGRG</sequence>
<dbReference type="InterPro" id="IPR013830">
    <property type="entry name" value="SGNH_hydro"/>
</dbReference>
<dbReference type="SUPFAM" id="SSF52266">
    <property type="entry name" value="SGNH hydrolase"/>
    <property type="match status" value="1"/>
</dbReference>
<dbReference type="InterPro" id="IPR036514">
    <property type="entry name" value="SGNH_hydro_sf"/>
</dbReference>
<reference evidence="4" key="1">
    <citation type="journal article" date="2019" name="Int. J. Syst. Evol. Microbiol.">
        <title>The Global Catalogue of Microorganisms (GCM) 10K type strain sequencing project: providing services to taxonomists for standard genome sequencing and annotation.</title>
        <authorList>
            <consortium name="The Broad Institute Genomics Platform"/>
            <consortium name="The Broad Institute Genome Sequencing Center for Infectious Disease"/>
            <person name="Wu L."/>
            <person name="Ma J."/>
        </authorList>
    </citation>
    <scope>NUCLEOTIDE SEQUENCE [LARGE SCALE GENOMIC DNA]</scope>
    <source>
        <strain evidence="4">CCM 7043</strain>
    </source>
</reference>
<accession>A0ABW4VCA2</accession>
<dbReference type="Proteomes" id="UP001597338">
    <property type="component" value="Unassembled WGS sequence"/>
</dbReference>
<dbReference type="PANTHER" id="PTHR43784">
    <property type="entry name" value="GDSL-LIKE LIPASE/ACYLHYDROLASE, PUTATIVE (AFU_ORTHOLOGUE AFUA_2G00820)-RELATED"/>
    <property type="match status" value="1"/>
</dbReference>
<protein>
    <submittedName>
        <fullName evidence="3">GDSL-type esterase/lipase family protein</fullName>
    </submittedName>
</protein>
<feature type="compositionally biased region" description="Low complexity" evidence="1">
    <location>
        <begin position="230"/>
        <end position="246"/>
    </location>
</feature>
<dbReference type="Gene3D" id="3.40.50.1110">
    <property type="entry name" value="SGNH hydrolase"/>
    <property type="match status" value="1"/>
</dbReference>
<keyword evidence="4" id="KW-1185">Reference proteome</keyword>
<dbReference type="InterPro" id="IPR053140">
    <property type="entry name" value="GDSL_Rv0518-like"/>
</dbReference>
<evidence type="ECO:0000313" key="3">
    <source>
        <dbReference type="EMBL" id="MFD2027648.1"/>
    </source>
</evidence>
<evidence type="ECO:0000259" key="2">
    <source>
        <dbReference type="Pfam" id="PF13472"/>
    </source>
</evidence>
<organism evidence="3 4">
    <name type="scientific">Promicromonospora aerolata</name>
    <dbReference type="NCBI Taxonomy" id="195749"/>
    <lineage>
        <taxon>Bacteria</taxon>
        <taxon>Bacillati</taxon>
        <taxon>Actinomycetota</taxon>
        <taxon>Actinomycetes</taxon>
        <taxon>Micrococcales</taxon>
        <taxon>Promicromonosporaceae</taxon>
        <taxon>Promicromonospora</taxon>
    </lineage>
</organism>
<comment type="caution">
    <text evidence="3">The sequence shown here is derived from an EMBL/GenBank/DDBJ whole genome shotgun (WGS) entry which is preliminary data.</text>
</comment>
<dbReference type="RefSeq" id="WP_377199378.1">
    <property type="nucleotide sequence ID" value="NZ_JBHUHF010000001.1"/>
</dbReference>
<feature type="region of interest" description="Disordered" evidence="1">
    <location>
        <begin position="230"/>
        <end position="252"/>
    </location>
</feature>